<keyword evidence="6" id="KW-0479">Metal-binding</keyword>
<dbReference type="InterPro" id="IPR002402">
    <property type="entry name" value="Cyt_P450_E_grp-II"/>
</dbReference>
<dbReference type="InterPro" id="IPR036396">
    <property type="entry name" value="Cyt_P450_sf"/>
</dbReference>
<evidence type="ECO:0000256" key="8">
    <source>
        <dbReference type="ARBA" id="ARBA00022848"/>
    </source>
</evidence>
<dbReference type="GO" id="GO:0005789">
    <property type="term" value="C:endoplasmic reticulum membrane"/>
    <property type="evidence" value="ECO:0007669"/>
    <property type="project" value="UniProtKB-SubCell"/>
</dbReference>
<evidence type="ECO:0000256" key="2">
    <source>
        <dbReference type="ARBA" id="ARBA00004174"/>
    </source>
</evidence>
<keyword evidence="7" id="KW-0256">Endoplasmic reticulum</keyword>
<keyword evidence="9" id="KW-0560">Oxidoreductase</keyword>
<gene>
    <name evidence="14" type="ORF">PVAND_000058</name>
</gene>
<keyword evidence="12 13" id="KW-0472">Membrane</keyword>
<dbReference type="Gene3D" id="1.10.630.10">
    <property type="entry name" value="Cytochrome P450"/>
    <property type="match status" value="1"/>
</dbReference>
<comment type="similarity">
    <text evidence="4">Belongs to the cytochrome P450 family.</text>
</comment>
<comment type="subcellular location">
    <subcellularLocation>
        <location evidence="3">Endoplasmic reticulum membrane</location>
        <topology evidence="3">Peripheral membrane protein</topology>
    </subcellularLocation>
    <subcellularLocation>
        <location evidence="2">Microsome membrane</location>
        <topology evidence="2">Peripheral membrane protein</topology>
    </subcellularLocation>
</comment>
<accession>A0A9J6BIW6</accession>
<protein>
    <recommendedName>
        <fullName evidence="16">Cytochrome P450</fullName>
    </recommendedName>
</protein>
<dbReference type="GO" id="GO:0004497">
    <property type="term" value="F:monooxygenase activity"/>
    <property type="evidence" value="ECO:0007669"/>
    <property type="project" value="UniProtKB-KW"/>
</dbReference>
<dbReference type="GO" id="GO:0005506">
    <property type="term" value="F:iron ion binding"/>
    <property type="evidence" value="ECO:0007669"/>
    <property type="project" value="InterPro"/>
</dbReference>
<keyword evidence="13" id="KW-0812">Transmembrane</keyword>
<dbReference type="AlphaFoldDB" id="A0A9J6BIW6"/>
<dbReference type="PRINTS" id="PR00464">
    <property type="entry name" value="EP450II"/>
</dbReference>
<evidence type="ECO:0000256" key="10">
    <source>
        <dbReference type="ARBA" id="ARBA00023004"/>
    </source>
</evidence>
<keyword evidence="10" id="KW-0408">Iron</keyword>
<evidence type="ECO:0000256" key="9">
    <source>
        <dbReference type="ARBA" id="ARBA00023002"/>
    </source>
</evidence>
<proteinExistence type="inferred from homology"/>
<keyword evidence="8" id="KW-0492">Microsome</keyword>
<dbReference type="OrthoDB" id="2789670at2759"/>
<keyword evidence="11" id="KW-0503">Monooxygenase</keyword>
<comment type="caution">
    <text evidence="14">The sequence shown here is derived from an EMBL/GenBank/DDBJ whole genome shotgun (WGS) entry which is preliminary data.</text>
</comment>
<dbReference type="PANTHER" id="PTHR24292">
    <property type="entry name" value="CYTOCHROME P450"/>
    <property type="match status" value="1"/>
</dbReference>
<evidence type="ECO:0000256" key="11">
    <source>
        <dbReference type="ARBA" id="ARBA00023033"/>
    </source>
</evidence>
<evidence type="ECO:0000256" key="13">
    <source>
        <dbReference type="SAM" id="Phobius"/>
    </source>
</evidence>
<keyword evidence="13" id="KW-1133">Transmembrane helix</keyword>
<evidence type="ECO:0000256" key="1">
    <source>
        <dbReference type="ARBA" id="ARBA00001971"/>
    </source>
</evidence>
<organism evidence="14 15">
    <name type="scientific">Polypedilum vanderplanki</name>
    <name type="common">Sleeping chironomid midge</name>
    <dbReference type="NCBI Taxonomy" id="319348"/>
    <lineage>
        <taxon>Eukaryota</taxon>
        <taxon>Metazoa</taxon>
        <taxon>Ecdysozoa</taxon>
        <taxon>Arthropoda</taxon>
        <taxon>Hexapoda</taxon>
        <taxon>Insecta</taxon>
        <taxon>Pterygota</taxon>
        <taxon>Neoptera</taxon>
        <taxon>Endopterygota</taxon>
        <taxon>Diptera</taxon>
        <taxon>Nematocera</taxon>
        <taxon>Chironomoidea</taxon>
        <taxon>Chironomidae</taxon>
        <taxon>Chironominae</taxon>
        <taxon>Polypedilum</taxon>
        <taxon>Polypedilum</taxon>
    </lineage>
</organism>
<comment type="cofactor">
    <cofactor evidence="1">
        <name>heme</name>
        <dbReference type="ChEBI" id="CHEBI:30413"/>
    </cofactor>
</comment>
<keyword evidence="15" id="KW-1185">Reference proteome</keyword>
<feature type="transmembrane region" description="Helical" evidence="13">
    <location>
        <begin position="6"/>
        <end position="22"/>
    </location>
</feature>
<evidence type="ECO:0008006" key="16">
    <source>
        <dbReference type="Google" id="ProtNLM"/>
    </source>
</evidence>
<evidence type="ECO:0000256" key="4">
    <source>
        <dbReference type="ARBA" id="ARBA00010617"/>
    </source>
</evidence>
<evidence type="ECO:0000256" key="12">
    <source>
        <dbReference type="ARBA" id="ARBA00023136"/>
    </source>
</evidence>
<dbReference type="InterPro" id="IPR050476">
    <property type="entry name" value="Insect_CytP450_Detox"/>
</dbReference>
<dbReference type="GO" id="GO:0016705">
    <property type="term" value="F:oxidoreductase activity, acting on paired donors, with incorporation or reduction of molecular oxygen"/>
    <property type="evidence" value="ECO:0007669"/>
    <property type="project" value="InterPro"/>
</dbReference>
<evidence type="ECO:0000256" key="3">
    <source>
        <dbReference type="ARBA" id="ARBA00004406"/>
    </source>
</evidence>
<evidence type="ECO:0000313" key="14">
    <source>
        <dbReference type="EMBL" id="KAG5669764.1"/>
    </source>
</evidence>
<evidence type="ECO:0000256" key="7">
    <source>
        <dbReference type="ARBA" id="ARBA00022824"/>
    </source>
</evidence>
<dbReference type="InterPro" id="IPR001128">
    <property type="entry name" value="Cyt_P450"/>
</dbReference>
<dbReference type="EMBL" id="JADBJN010000003">
    <property type="protein sequence ID" value="KAG5669764.1"/>
    <property type="molecule type" value="Genomic_DNA"/>
</dbReference>
<dbReference type="Pfam" id="PF00067">
    <property type="entry name" value="p450"/>
    <property type="match status" value="1"/>
</dbReference>
<dbReference type="Proteomes" id="UP001107558">
    <property type="component" value="Chromosome 3"/>
</dbReference>
<keyword evidence="5" id="KW-0349">Heme</keyword>
<evidence type="ECO:0000256" key="6">
    <source>
        <dbReference type="ARBA" id="ARBA00022723"/>
    </source>
</evidence>
<name>A0A9J6BIW6_POLVA</name>
<sequence length="311" mass="35462">MNLVNFALYIILPIAAAIYLFFKKKFSYFKDRGIPYVEPTIPLGNMSGLGSKYHLADILLEFYEKCKEKGPIAGFYNTISPTYIVTDIELVTQITIKDFNSFVNRGMYVNEEDEPLTGHLVSIEDEKWRFLRNKLSPVFTSGKLKAMFNIIKDKGDSLVKAIEDSSKNGKSIDAKDPASRFTTDIISSTAFGMESNTLKGEHLELLKFAKEVFGSEGISALQFFFMMAYPKISKFLKLRQFSNELTNFFTKVVGDNIKLREETNDKRHDFLNMLIQLKNKGSIDGEFSSETRKLTMDEVTAQAFLFFFAVK</sequence>
<reference evidence="14" key="1">
    <citation type="submission" date="2021-03" db="EMBL/GenBank/DDBJ databases">
        <title>Chromosome level genome of the anhydrobiotic midge Polypedilum vanderplanki.</title>
        <authorList>
            <person name="Yoshida Y."/>
            <person name="Kikawada T."/>
            <person name="Gusev O."/>
        </authorList>
    </citation>
    <scope>NUCLEOTIDE SEQUENCE</scope>
    <source>
        <strain evidence="14">NIAS01</strain>
        <tissue evidence="14">Whole body or cell culture</tissue>
    </source>
</reference>
<dbReference type="SUPFAM" id="SSF48264">
    <property type="entry name" value="Cytochrome P450"/>
    <property type="match status" value="1"/>
</dbReference>
<evidence type="ECO:0000256" key="5">
    <source>
        <dbReference type="ARBA" id="ARBA00022617"/>
    </source>
</evidence>
<dbReference type="PANTHER" id="PTHR24292:SF100">
    <property type="entry name" value="CYTOCHROME P450 6A16, ISOFORM B-RELATED"/>
    <property type="match status" value="1"/>
</dbReference>
<dbReference type="GO" id="GO:0020037">
    <property type="term" value="F:heme binding"/>
    <property type="evidence" value="ECO:0007669"/>
    <property type="project" value="InterPro"/>
</dbReference>
<evidence type="ECO:0000313" key="15">
    <source>
        <dbReference type="Proteomes" id="UP001107558"/>
    </source>
</evidence>